<dbReference type="InterPro" id="IPR001375">
    <property type="entry name" value="Peptidase_S9_cat"/>
</dbReference>
<name>A0AAW6U6U3_9MOLU</name>
<protein>
    <submittedName>
        <fullName evidence="3">Prolyl oligopeptidase family serine peptidase</fullName>
    </submittedName>
</protein>
<dbReference type="EMBL" id="JASCXW010000037">
    <property type="protein sequence ID" value="MDI6453602.1"/>
    <property type="molecule type" value="Genomic_DNA"/>
</dbReference>
<dbReference type="PANTHER" id="PTHR48081:SF6">
    <property type="entry name" value="PEPTIDASE S9 PROLYL OLIGOPEPTIDASE CATALYTIC DOMAIN-CONTAINING PROTEIN"/>
    <property type="match status" value="1"/>
</dbReference>
<dbReference type="Gene3D" id="3.40.50.1820">
    <property type="entry name" value="alpha/beta hydrolase"/>
    <property type="match status" value="1"/>
</dbReference>
<proteinExistence type="predicted"/>
<dbReference type="InterPro" id="IPR029058">
    <property type="entry name" value="AB_hydrolase_fold"/>
</dbReference>
<keyword evidence="1" id="KW-0378">Hydrolase</keyword>
<reference evidence="3" key="1">
    <citation type="submission" date="2023-05" db="EMBL/GenBank/DDBJ databases">
        <title>Mariniplasma microaerophilum sp. nov., a novel anaerobic mollicute isolated from terrestrial mud volcano, Taman Peninsula, Russia.</title>
        <authorList>
            <person name="Khomyakova M.A."/>
            <person name="Merkel A.Y."/>
            <person name="Slobodkin A.I."/>
        </authorList>
    </citation>
    <scope>NUCLEOTIDE SEQUENCE</scope>
    <source>
        <strain evidence="3">M4Ah</strain>
    </source>
</reference>
<gene>
    <name evidence="3" type="ORF">QJ521_08480</name>
</gene>
<comment type="caution">
    <text evidence="3">The sequence shown here is derived from an EMBL/GenBank/DDBJ whole genome shotgun (WGS) entry which is preliminary data.</text>
</comment>
<dbReference type="GO" id="GO:0006508">
    <property type="term" value="P:proteolysis"/>
    <property type="evidence" value="ECO:0007669"/>
    <property type="project" value="InterPro"/>
</dbReference>
<dbReference type="PANTHER" id="PTHR48081">
    <property type="entry name" value="AB HYDROLASE SUPERFAMILY PROTEIN C4A8.06C"/>
    <property type="match status" value="1"/>
</dbReference>
<accession>A0AAW6U6U3</accession>
<dbReference type="Pfam" id="PF00326">
    <property type="entry name" value="Peptidase_S9"/>
    <property type="match status" value="1"/>
</dbReference>
<keyword evidence="4" id="KW-1185">Reference proteome</keyword>
<dbReference type="AlphaFoldDB" id="A0AAW6U6U3"/>
<dbReference type="GO" id="GO:0008236">
    <property type="term" value="F:serine-type peptidase activity"/>
    <property type="evidence" value="ECO:0007669"/>
    <property type="project" value="InterPro"/>
</dbReference>
<dbReference type="RefSeq" id="WP_282840038.1">
    <property type="nucleotide sequence ID" value="NZ_JASCXW010000037.1"/>
</dbReference>
<evidence type="ECO:0000313" key="4">
    <source>
        <dbReference type="Proteomes" id="UP001431532"/>
    </source>
</evidence>
<dbReference type="SUPFAM" id="SSF53474">
    <property type="entry name" value="alpha/beta-Hydrolases"/>
    <property type="match status" value="1"/>
</dbReference>
<sequence>MRFDLPSKNYLQVHLQDSKLRDMILILPGGGYQMTSEREAEPVSKVFLEDGYHTAIYYYRESKLIHPEVKDEGLTALKILKNIPRVDRIFVVGFSAGGHLAAMLATSYPKMIQGTILAYPVISSDPAIAHQGSINNLLGSYITRKRLDEVSLEKHVTKDVSPVFIMHTNDDESVPIENSLVFIEALKKHDILVESHFYPKGRHGVSLATKEVAFQDMDPNDFVHQFGYISEWIDHVKTFLKRL</sequence>
<dbReference type="Proteomes" id="UP001431532">
    <property type="component" value="Unassembled WGS sequence"/>
</dbReference>
<feature type="domain" description="Peptidase S9 prolyl oligopeptidase catalytic" evidence="2">
    <location>
        <begin position="86"/>
        <end position="210"/>
    </location>
</feature>
<organism evidence="3 4">
    <name type="scientific">Peloplasma aerotolerans</name>
    <dbReference type="NCBI Taxonomy" id="3044389"/>
    <lineage>
        <taxon>Bacteria</taxon>
        <taxon>Bacillati</taxon>
        <taxon>Mycoplasmatota</taxon>
        <taxon>Mollicutes</taxon>
        <taxon>Acholeplasmatales</taxon>
        <taxon>Acholeplasmataceae</taxon>
        <taxon>Peloplasma</taxon>
    </lineage>
</organism>
<evidence type="ECO:0000313" key="3">
    <source>
        <dbReference type="EMBL" id="MDI6453602.1"/>
    </source>
</evidence>
<evidence type="ECO:0000259" key="2">
    <source>
        <dbReference type="Pfam" id="PF00326"/>
    </source>
</evidence>
<evidence type="ECO:0000256" key="1">
    <source>
        <dbReference type="ARBA" id="ARBA00022801"/>
    </source>
</evidence>
<dbReference type="InterPro" id="IPR050300">
    <property type="entry name" value="GDXG_lipolytic_enzyme"/>
</dbReference>